<dbReference type="EMBL" id="ML122277">
    <property type="protein sequence ID" value="RPD58073.1"/>
    <property type="molecule type" value="Genomic_DNA"/>
</dbReference>
<dbReference type="GO" id="GO:0030422">
    <property type="term" value="P:siRNA processing"/>
    <property type="evidence" value="ECO:0007669"/>
    <property type="project" value="TreeGrafter"/>
</dbReference>
<gene>
    <name evidence="3" type="ORF">L227DRAFT_485948</name>
</gene>
<protein>
    <recommendedName>
        <fullName evidence="1">RNA-dependent RNA polymerase</fullName>
        <ecNumber evidence="1">2.7.7.48</ecNumber>
    </recommendedName>
</protein>
<evidence type="ECO:0000256" key="1">
    <source>
        <dbReference type="RuleBase" id="RU363098"/>
    </source>
</evidence>
<dbReference type="AlphaFoldDB" id="A0A5C2S3A1"/>
<proteinExistence type="inferred from homology"/>
<dbReference type="InterPro" id="IPR007855">
    <property type="entry name" value="RDRP"/>
</dbReference>
<feature type="domain" description="RDRP core" evidence="2">
    <location>
        <begin position="1"/>
        <end position="161"/>
    </location>
</feature>
<feature type="domain" description="RDRP core" evidence="2">
    <location>
        <begin position="162"/>
        <end position="284"/>
    </location>
</feature>
<dbReference type="GO" id="GO:0003968">
    <property type="term" value="F:RNA-directed RNA polymerase activity"/>
    <property type="evidence" value="ECO:0007669"/>
    <property type="project" value="UniProtKB-KW"/>
</dbReference>
<dbReference type="PANTHER" id="PTHR23079:SF55">
    <property type="entry name" value="RNA-DIRECTED RNA POLYMERASE"/>
    <property type="match status" value="1"/>
</dbReference>
<keyword evidence="1" id="KW-0548">Nucleotidyltransferase</keyword>
<organism evidence="3 4">
    <name type="scientific">Lentinus tigrinus ALCF2SS1-6</name>
    <dbReference type="NCBI Taxonomy" id="1328759"/>
    <lineage>
        <taxon>Eukaryota</taxon>
        <taxon>Fungi</taxon>
        <taxon>Dikarya</taxon>
        <taxon>Basidiomycota</taxon>
        <taxon>Agaricomycotina</taxon>
        <taxon>Agaricomycetes</taxon>
        <taxon>Polyporales</taxon>
        <taxon>Polyporaceae</taxon>
        <taxon>Lentinus</taxon>
    </lineage>
</organism>
<dbReference type="STRING" id="1328759.A0A5C2S3A1"/>
<dbReference type="OrthoDB" id="6513042at2759"/>
<keyword evidence="1" id="KW-0694">RNA-binding</keyword>
<dbReference type="EC" id="2.7.7.48" evidence="1"/>
<reference evidence="3" key="1">
    <citation type="journal article" date="2018" name="Genome Biol. Evol.">
        <title>Genomics and development of Lentinus tigrinus, a white-rot wood-decaying mushroom with dimorphic fruiting bodies.</title>
        <authorList>
            <person name="Wu B."/>
            <person name="Xu Z."/>
            <person name="Knudson A."/>
            <person name="Carlson A."/>
            <person name="Chen N."/>
            <person name="Kovaka S."/>
            <person name="LaButti K."/>
            <person name="Lipzen A."/>
            <person name="Pennachio C."/>
            <person name="Riley R."/>
            <person name="Schakwitz W."/>
            <person name="Umezawa K."/>
            <person name="Ohm R.A."/>
            <person name="Grigoriev I.V."/>
            <person name="Nagy L.G."/>
            <person name="Gibbons J."/>
            <person name="Hibbett D."/>
        </authorList>
    </citation>
    <scope>NUCLEOTIDE SEQUENCE [LARGE SCALE GENOMIC DNA]</scope>
    <source>
        <strain evidence="3">ALCF2SS1-6</strain>
    </source>
</reference>
<comment type="catalytic activity">
    <reaction evidence="1">
        <text>RNA(n) + a ribonucleoside 5'-triphosphate = RNA(n+1) + diphosphate</text>
        <dbReference type="Rhea" id="RHEA:21248"/>
        <dbReference type="Rhea" id="RHEA-COMP:14527"/>
        <dbReference type="Rhea" id="RHEA-COMP:17342"/>
        <dbReference type="ChEBI" id="CHEBI:33019"/>
        <dbReference type="ChEBI" id="CHEBI:61557"/>
        <dbReference type="ChEBI" id="CHEBI:140395"/>
        <dbReference type="EC" id="2.7.7.48"/>
    </reaction>
</comment>
<dbReference type="Pfam" id="PF05183">
    <property type="entry name" value="RdRP"/>
    <property type="match status" value="2"/>
</dbReference>
<dbReference type="PANTHER" id="PTHR23079">
    <property type="entry name" value="RNA-DEPENDENT RNA POLYMERASE"/>
    <property type="match status" value="1"/>
</dbReference>
<dbReference type="GO" id="GO:0031380">
    <property type="term" value="C:nuclear RNA-directed RNA polymerase complex"/>
    <property type="evidence" value="ECO:0007669"/>
    <property type="project" value="TreeGrafter"/>
</dbReference>
<keyword evidence="1" id="KW-0696">RNA-directed RNA polymerase</keyword>
<feature type="non-terminal residue" evidence="3">
    <location>
        <position position="1"/>
    </location>
</feature>
<dbReference type="GO" id="GO:0003723">
    <property type="term" value="F:RNA binding"/>
    <property type="evidence" value="ECO:0007669"/>
    <property type="project" value="UniProtKB-KW"/>
</dbReference>
<dbReference type="Proteomes" id="UP000313359">
    <property type="component" value="Unassembled WGS sequence"/>
</dbReference>
<evidence type="ECO:0000313" key="4">
    <source>
        <dbReference type="Proteomes" id="UP000313359"/>
    </source>
</evidence>
<dbReference type="InterPro" id="IPR057596">
    <property type="entry name" value="RDRP_core"/>
</dbReference>
<name>A0A5C2S3A1_9APHY</name>
<sequence>GVLMLHPELNKKCVAQFRASQKKFRATTDNTFSVVAYSVPYAYARLNNEIVVLLSSLGIPSETFLRRQSEYHQWIREATTDWQVAFNILCALKQYETAERLLLDGLESSEVQKKIRSVQTAEIGSFKKNDKFRARMIIPKSRFLFGVCDPYGVLNEGEVYLWAVDHPRLSHLVDCIVFASKGRRAAPAMSAGGDLDTDGDEYTVIWDPDFVPRKVAESYTYPALKEHTVLNVTREDLARHFASYNTMALARIVNLHSKWVRYSPKGAMSDECQDLNALHSLVVDGGSVKIPDRLLQPPTNPDVPFILDLLREAAKSFHDEFMQAAEISREQDGDVVDSEDLLVGLLTSDKLAVTEYELAMMAVRFAMKYKLDIHKHLGHIDFSAFSTAEKHAFSFHLGLTPQKDPYVWNSLMRSEILQPRDLEDRKLGGPLRLQKLYSSTQQGRAAFFEYMREAAENYQRRLLIVKTDDRFSVGVFLRGPIAWDNDAEVDKNVVVCSFMPKASGLMSTYWQGTRGYRLYCGENVLQLFDKKRANSFIFMTRPPAASGVDVVTSIALDKISQRVQQQCGRVFRSPVVTLEIHVVSCRDRIAHQHQQKPPWPICANRRKLAMQTEETLKRFDYTKQSFTYRSIASYTWDDDNTGSIIFDSVTPMDVARQMLSRLDDSQLLRYFSIAVSYRVETHIFAIYDILLGREELPIEDIRHCIDSYPSLVYCILKKYIPEGPAELPENIASCSPSIIRNIL</sequence>
<keyword evidence="1" id="KW-0808">Transferase</keyword>
<keyword evidence="4" id="KW-1185">Reference proteome</keyword>
<evidence type="ECO:0000313" key="3">
    <source>
        <dbReference type="EMBL" id="RPD58073.1"/>
    </source>
</evidence>
<evidence type="ECO:0000259" key="2">
    <source>
        <dbReference type="Pfam" id="PF05183"/>
    </source>
</evidence>
<feature type="non-terminal residue" evidence="3">
    <location>
        <position position="743"/>
    </location>
</feature>
<accession>A0A5C2S3A1</accession>
<comment type="similarity">
    <text evidence="1">Belongs to the RdRP family.</text>
</comment>